<sequence>MLKFNIKQYFNTIVQKLSLSFKRFPIPITMAIATVITLIMQNHDFPSGSVPWDTYRRLAMTFALGIPLFLVVQVLFERIKAYKVSTKLIIEAAGIAFLALYYLFFIKDMTMVSTTRYIAITLSFYFTFAFIPYFIKRRGFEVYIIKLITDFFITYLYAVILFLGLAAILFTIETLFSIDVASELYLDIWLIVAGIFAPSYFLSTLPLSNQDMSKENYSKVIKVLLLYIIMPLLVVYTVILYVYFGRIILTREWPEIRISHLVLWYGLISTFVVFLVYPIRENNKWARAFTSNLPRAILPLIMMMLIALGIRINAYGVTENRHFVLMAALWVFGNMTYLAIKRSPKTIVLFISIAIIFIVSVIGPINAYTISKYSQNSRFEMLLKENNLLANEELQNAPTDLSEEVKKELSSIVLYFDHNHRIGDLKYVPEDMNLKELEEKLDFEIRDYYWDFPRKYNSYSLENSIDLYEIGDYDYFIDFSFYNRSSRPYEGNIEISYDEDGKELRIIKEGKLLYSKDLEEIALAIHEKSNGEYNQSKETMTFIDESQQIKVQLITKNMGLSANSNGDTLNLDFMEFYLFVKIK</sequence>
<dbReference type="Pfam" id="PF13687">
    <property type="entry name" value="DUF4153"/>
    <property type="match status" value="1"/>
</dbReference>
<reference evidence="2 3" key="1">
    <citation type="submission" date="2019-10" db="EMBL/GenBank/DDBJ databases">
        <title>Alkaliphilus serpentinus sp. nov. and Alkaliphilus pronyensis sp. nov., two novel anaerobic alkaliphilic species isolated from the serpentinized-hosted hydrothermal field of the Prony Bay (New Caledonia).</title>
        <authorList>
            <person name="Postec A."/>
        </authorList>
    </citation>
    <scope>NUCLEOTIDE SEQUENCE [LARGE SCALE GENOMIC DNA]</scope>
    <source>
        <strain evidence="2 3">LacT</strain>
    </source>
</reference>
<keyword evidence="1" id="KW-0472">Membrane</keyword>
<feature type="transmembrane region" description="Helical" evidence="1">
    <location>
        <begin position="184"/>
        <end position="202"/>
    </location>
</feature>
<proteinExistence type="predicted"/>
<protein>
    <submittedName>
        <fullName evidence="2">DUF4153 domain-containing protein</fullName>
    </submittedName>
</protein>
<keyword evidence="1" id="KW-0812">Transmembrane</keyword>
<comment type="caution">
    <text evidence="2">The sequence shown here is derived from an EMBL/GenBank/DDBJ whole genome shotgun (WGS) entry which is preliminary data.</text>
</comment>
<feature type="transmembrane region" description="Helical" evidence="1">
    <location>
        <begin position="147"/>
        <end position="172"/>
    </location>
</feature>
<organism evidence="2 3">
    <name type="scientific">Alkaliphilus serpentinus</name>
    <dbReference type="NCBI Taxonomy" id="1482731"/>
    <lineage>
        <taxon>Bacteria</taxon>
        <taxon>Bacillati</taxon>
        <taxon>Bacillota</taxon>
        <taxon>Clostridia</taxon>
        <taxon>Peptostreptococcales</taxon>
        <taxon>Natronincolaceae</taxon>
        <taxon>Alkaliphilus</taxon>
    </lineage>
</organism>
<feature type="transmembrane region" description="Helical" evidence="1">
    <location>
        <begin position="59"/>
        <end position="76"/>
    </location>
</feature>
<feature type="transmembrane region" description="Helical" evidence="1">
    <location>
        <begin position="323"/>
        <end position="340"/>
    </location>
</feature>
<feature type="transmembrane region" description="Helical" evidence="1">
    <location>
        <begin position="21"/>
        <end position="39"/>
    </location>
</feature>
<dbReference type="EMBL" id="WBZB01000052">
    <property type="protein sequence ID" value="KAB3526337.1"/>
    <property type="molecule type" value="Genomic_DNA"/>
</dbReference>
<accession>A0A833HLQ2</accession>
<feature type="transmembrane region" description="Helical" evidence="1">
    <location>
        <begin position="117"/>
        <end position="135"/>
    </location>
</feature>
<feature type="transmembrane region" description="Helical" evidence="1">
    <location>
        <begin position="297"/>
        <end position="317"/>
    </location>
</feature>
<keyword evidence="3" id="KW-1185">Reference proteome</keyword>
<evidence type="ECO:0000313" key="3">
    <source>
        <dbReference type="Proteomes" id="UP000465601"/>
    </source>
</evidence>
<evidence type="ECO:0000313" key="2">
    <source>
        <dbReference type="EMBL" id="KAB3526337.1"/>
    </source>
</evidence>
<name>A0A833HLQ2_9FIRM</name>
<feature type="transmembrane region" description="Helical" evidence="1">
    <location>
        <begin position="223"/>
        <end position="244"/>
    </location>
</feature>
<evidence type="ECO:0000256" key="1">
    <source>
        <dbReference type="SAM" id="Phobius"/>
    </source>
</evidence>
<dbReference type="RefSeq" id="WP_151866947.1">
    <property type="nucleotide sequence ID" value="NZ_WBZB01000052.1"/>
</dbReference>
<dbReference type="Proteomes" id="UP000465601">
    <property type="component" value="Unassembled WGS sequence"/>
</dbReference>
<feature type="transmembrane region" description="Helical" evidence="1">
    <location>
        <begin position="256"/>
        <end position="277"/>
    </location>
</feature>
<gene>
    <name evidence="2" type="ORF">F8153_13845</name>
</gene>
<feature type="transmembrane region" description="Helical" evidence="1">
    <location>
        <begin position="347"/>
        <end position="368"/>
    </location>
</feature>
<feature type="transmembrane region" description="Helical" evidence="1">
    <location>
        <begin position="88"/>
        <end position="105"/>
    </location>
</feature>
<dbReference type="InterPro" id="IPR025291">
    <property type="entry name" value="DUF4153"/>
</dbReference>
<dbReference type="AlphaFoldDB" id="A0A833HLQ2"/>
<keyword evidence="1" id="KW-1133">Transmembrane helix</keyword>
<dbReference type="OrthoDB" id="9809196at2"/>